<dbReference type="Pfam" id="PF02491">
    <property type="entry name" value="SHS2_FTSA"/>
    <property type="match status" value="1"/>
</dbReference>
<dbReference type="GO" id="GO:0009898">
    <property type="term" value="C:cytoplasmic side of plasma membrane"/>
    <property type="evidence" value="ECO:0007669"/>
    <property type="project" value="TreeGrafter"/>
</dbReference>
<protein>
    <submittedName>
        <fullName evidence="6">Cell division protein FtsA</fullName>
    </submittedName>
</protein>
<gene>
    <name evidence="6" type="primary">ftsA</name>
    <name evidence="6" type="ORF">C4520_15030</name>
</gene>
<dbReference type="PANTHER" id="PTHR32432:SF4">
    <property type="entry name" value="CELL DIVISION PROTEIN FTSA"/>
    <property type="match status" value="1"/>
</dbReference>
<dbReference type="PIRSF" id="PIRSF003101">
    <property type="entry name" value="FtsA"/>
    <property type="match status" value="1"/>
</dbReference>
<dbReference type="Gene3D" id="3.30.1490.110">
    <property type="match status" value="1"/>
</dbReference>
<dbReference type="SUPFAM" id="SSF53067">
    <property type="entry name" value="Actin-like ATPase domain"/>
    <property type="match status" value="2"/>
</dbReference>
<dbReference type="GO" id="GO:0032153">
    <property type="term" value="C:cell division site"/>
    <property type="evidence" value="ECO:0007669"/>
    <property type="project" value="TreeGrafter"/>
</dbReference>
<feature type="domain" description="SHS2" evidence="5">
    <location>
        <begin position="1"/>
        <end position="157"/>
    </location>
</feature>
<dbReference type="Pfam" id="PF14450">
    <property type="entry name" value="FtsA"/>
    <property type="match status" value="1"/>
</dbReference>
<evidence type="ECO:0000259" key="5">
    <source>
        <dbReference type="SMART" id="SM00842"/>
    </source>
</evidence>
<dbReference type="InterPro" id="IPR003494">
    <property type="entry name" value="SHS2_FtsA"/>
</dbReference>
<dbReference type="Gene3D" id="3.30.420.40">
    <property type="match status" value="1"/>
</dbReference>
<evidence type="ECO:0000256" key="2">
    <source>
        <dbReference type="ARBA" id="ARBA00022618"/>
    </source>
</evidence>
<dbReference type="HAMAP" id="MF_02033">
    <property type="entry name" value="FtsA"/>
    <property type="match status" value="1"/>
</dbReference>
<reference evidence="6 7" key="1">
    <citation type="journal article" date="2017" name="ISME J.">
        <title>Energy and carbon metabolisms in a deep terrestrial subsurface fluid microbial community.</title>
        <authorList>
            <person name="Momper L."/>
            <person name="Jungbluth S.P."/>
            <person name="Lee M.D."/>
            <person name="Amend J.P."/>
        </authorList>
    </citation>
    <scope>NUCLEOTIDE SEQUENCE [LARGE SCALE GENOMIC DNA]</scope>
    <source>
        <strain evidence="6">SURF_5</strain>
    </source>
</reference>
<evidence type="ECO:0000256" key="1">
    <source>
        <dbReference type="ARBA" id="ARBA00022475"/>
    </source>
</evidence>
<dbReference type="GO" id="GO:0051301">
    <property type="term" value="P:cell division"/>
    <property type="evidence" value="ECO:0007669"/>
    <property type="project" value="UniProtKB-KW"/>
</dbReference>
<dbReference type="EMBL" id="QZKU01000105">
    <property type="protein sequence ID" value="RJP18160.1"/>
    <property type="molecule type" value="Genomic_DNA"/>
</dbReference>
<keyword evidence="1" id="KW-1003">Cell membrane</keyword>
<accession>A0A3A4NLX2</accession>
<dbReference type="AlphaFoldDB" id="A0A3A4NLX2"/>
<keyword evidence="4" id="KW-0131">Cell cycle</keyword>
<dbReference type="InterPro" id="IPR020823">
    <property type="entry name" value="Cell_div_FtsA"/>
</dbReference>
<comment type="caution">
    <text evidence="6">The sequence shown here is derived from an EMBL/GenBank/DDBJ whole genome shotgun (WGS) entry which is preliminary data.</text>
</comment>
<evidence type="ECO:0000313" key="6">
    <source>
        <dbReference type="EMBL" id="RJP18160.1"/>
    </source>
</evidence>
<feature type="non-terminal residue" evidence="6">
    <location>
        <position position="1"/>
    </location>
</feature>
<name>A0A3A4NLX2_ABYX5</name>
<keyword evidence="3" id="KW-0472">Membrane</keyword>
<organism evidence="6 7">
    <name type="scientific">Abyssobacteria bacterium (strain SURF_5)</name>
    <dbReference type="NCBI Taxonomy" id="2093360"/>
    <lineage>
        <taxon>Bacteria</taxon>
        <taxon>Pseudomonadati</taxon>
        <taxon>Candidatus Hydrogenedentota</taxon>
        <taxon>Candidatus Abyssobacteria</taxon>
    </lineage>
</organism>
<evidence type="ECO:0000313" key="7">
    <source>
        <dbReference type="Proteomes" id="UP000265882"/>
    </source>
</evidence>
<dbReference type="SMART" id="SM00842">
    <property type="entry name" value="FtsA"/>
    <property type="match status" value="1"/>
</dbReference>
<dbReference type="NCBIfam" id="TIGR01174">
    <property type="entry name" value="ftsA"/>
    <property type="match status" value="1"/>
</dbReference>
<dbReference type="CDD" id="cd24048">
    <property type="entry name" value="ASKHA_NBD_FtsA"/>
    <property type="match status" value="1"/>
</dbReference>
<dbReference type="PANTHER" id="PTHR32432">
    <property type="entry name" value="CELL DIVISION PROTEIN FTSA-RELATED"/>
    <property type="match status" value="1"/>
</dbReference>
<proteinExistence type="inferred from homology"/>
<sequence>KSDGLKKGVIINIERTISAIQRAVEEAETQAGVEVDSVMAGISGGHIKSLNSRGMTGVSRNDREITQADVQRAIEAAKAVAIPIDREVVHVLPYGFIIDGQDGVRDPVGMLGVRLEVDVHIVTGAVTSIQNLVKTVNRAGFDVDGVVLEPLASAEAALTDDEKDLGVALIDIGGGTSDIVIYLNGSVRHSEVVSLGGEHVTRDISLGLRTPHEKAELVKLEHGCALVSMVSNGQTIAVTSVGDRRDREVALRDLAEIIEYRMDELMRLIQMEIQLTGYRDLIAGGVVLTGGASLLPGVCEMSEEIFGCPVRIGTPRFIANLEERKELDQPKYATLFGLARYALLQQDKKEKFGPAMFGAMGKLFSRVGSWMRTTL</sequence>
<keyword evidence="2 6" id="KW-0132">Cell division</keyword>
<dbReference type="InterPro" id="IPR043129">
    <property type="entry name" value="ATPase_NBD"/>
</dbReference>
<dbReference type="InterPro" id="IPR050696">
    <property type="entry name" value="FtsA/MreB"/>
</dbReference>
<dbReference type="Proteomes" id="UP000265882">
    <property type="component" value="Unassembled WGS sequence"/>
</dbReference>
<evidence type="ECO:0000256" key="3">
    <source>
        <dbReference type="ARBA" id="ARBA00023136"/>
    </source>
</evidence>
<evidence type="ECO:0000256" key="4">
    <source>
        <dbReference type="ARBA" id="ARBA00023306"/>
    </source>
</evidence>